<gene>
    <name evidence="2" type="ORF">CVT25_014399</name>
</gene>
<sequence>MSWCFAVPVRWQRERERTWLGSTVRSVAESFSHLQLRSERDRRHEPRHSNSNLHATPNPAIKPDVDPRKISSSTAARPPSVSVRRKPSTESIQDMAIRPRVPRMFTPSLPYELWVIILRHASVFAVFGFGPASASASSSASSSRSFAHPTLADDNDSEYEYETSLDTKTKTKTKTAVSFLSHSHAHAHLPAGLAQYNALLKYKASLMCDVERGRAGGARRRGFGWFGRVGGRISAPTSTTTTTSSASSAAPSSSSINNKNVGRFIRRLHIETASMEKCSPHDLLLILQHCPRLGAYVDYRSVRRPMHPLVLSLSPVVPFSVGSSSSSSSAVAHQQITTSDILTPDALLHTLLARPLKHLTWTNYEYDGSEFDAGVRFYEDVVDPRLSAKGGVGEGLEFLEVVVSGCEVYGMGGGAGTGRGEAWGVGAGSEVGEERQGDAEWRGRTGGSLSVRTPLSTGVSAMKLTELTAQYTTTTTYRSPAALSDLACSTSYSTLAVEPSIDGFTSTLVLPSLRSLKVTLDNATSSVLSSWDMSRLMHLSIISADFGYAGAGFRRFFEVHGSKIGQLGLGHSSGDIEEAWVTHPPPPSLLRTGSPTATTAVSASPASPPFSTAIPLAAWCRHLREFICSADAAWNWQRPDWIVPHVLLLRHPGVVFIGGARGCGGCGEQAEADEGLGADEDNEGEDEDDPYFMLAEQFGSLLSVYAFPSLAPSSPATVVASSIPRWLFPSSSSSKKNVHVTKTTPSPSASHLQQQESQLAHARSRHIRRFWAGVLERCAERGVVLGDCRGVGVEL</sequence>
<proteinExistence type="predicted"/>
<feature type="compositionally biased region" description="Acidic residues" evidence="1">
    <location>
        <begin position="153"/>
        <end position="163"/>
    </location>
</feature>
<name>A0A409XBG4_PSICY</name>
<feature type="region of interest" description="Disordered" evidence="1">
    <location>
        <begin position="234"/>
        <end position="255"/>
    </location>
</feature>
<dbReference type="Proteomes" id="UP000283269">
    <property type="component" value="Unassembled WGS sequence"/>
</dbReference>
<feature type="region of interest" description="Disordered" evidence="1">
    <location>
        <begin position="35"/>
        <end position="95"/>
    </location>
</feature>
<accession>A0A409XBG4</accession>
<feature type="region of interest" description="Disordered" evidence="1">
    <location>
        <begin position="137"/>
        <end position="165"/>
    </location>
</feature>
<evidence type="ECO:0000313" key="3">
    <source>
        <dbReference type="Proteomes" id="UP000283269"/>
    </source>
</evidence>
<evidence type="ECO:0000256" key="1">
    <source>
        <dbReference type="SAM" id="MobiDB-lite"/>
    </source>
</evidence>
<dbReference type="OrthoDB" id="3258324at2759"/>
<feature type="region of interest" description="Disordered" evidence="1">
    <location>
        <begin position="732"/>
        <end position="753"/>
    </location>
</feature>
<protein>
    <submittedName>
        <fullName evidence="2">Uncharacterized protein</fullName>
    </submittedName>
</protein>
<dbReference type="AlphaFoldDB" id="A0A409XBG4"/>
<evidence type="ECO:0000313" key="2">
    <source>
        <dbReference type="EMBL" id="PPQ88102.1"/>
    </source>
</evidence>
<reference evidence="2 3" key="1">
    <citation type="journal article" date="2018" name="Evol. Lett.">
        <title>Horizontal gene cluster transfer increased hallucinogenic mushroom diversity.</title>
        <authorList>
            <person name="Reynolds H.T."/>
            <person name="Vijayakumar V."/>
            <person name="Gluck-Thaler E."/>
            <person name="Korotkin H.B."/>
            <person name="Matheny P.B."/>
            <person name="Slot J.C."/>
        </authorList>
    </citation>
    <scope>NUCLEOTIDE SEQUENCE [LARGE SCALE GENOMIC DNA]</scope>
    <source>
        <strain evidence="2 3">2631</strain>
    </source>
</reference>
<organism evidence="2 3">
    <name type="scientific">Psilocybe cyanescens</name>
    <dbReference type="NCBI Taxonomy" id="93625"/>
    <lineage>
        <taxon>Eukaryota</taxon>
        <taxon>Fungi</taxon>
        <taxon>Dikarya</taxon>
        <taxon>Basidiomycota</taxon>
        <taxon>Agaricomycotina</taxon>
        <taxon>Agaricomycetes</taxon>
        <taxon>Agaricomycetidae</taxon>
        <taxon>Agaricales</taxon>
        <taxon>Agaricineae</taxon>
        <taxon>Strophariaceae</taxon>
        <taxon>Psilocybe</taxon>
    </lineage>
</organism>
<dbReference type="EMBL" id="NHYD01002153">
    <property type="protein sequence ID" value="PPQ88102.1"/>
    <property type="molecule type" value="Genomic_DNA"/>
</dbReference>
<keyword evidence="3" id="KW-1185">Reference proteome</keyword>
<comment type="caution">
    <text evidence="2">The sequence shown here is derived from an EMBL/GenBank/DDBJ whole genome shotgun (WGS) entry which is preliminary data.</text>
</comment>
<feature type="compositionally biased region" description="Basic and acidic residues" evidence="1">
    <location>
        <begin position="36"/>
        <end position="48"/>
    </location>
</feature>
<dbReference type="InParanoid" id="A0A409XBG4"/>